<feature type="region of interest" description="Disordered" evidence="9">
    <location>
        <begin position="215"/>
        <end position="296"/>
    </location>
</feature>
<feature type="compositionally biased region" description="Basic residues" evidence="9">
    <location>
        <begin position="248"/>
        <end position="262"/>
    </location>
</feature>
<dbReference type="InterPro" id="IPR039769">
    <property type="entry name" value="Bud23-like"/>
</dbReference>
<feature type="domain" description="18S rRNA (guanine(1575)-N(7))-methyltransferase Bud23 C-terminal" evidence="11">
    <location>
        <begin position="204"/>
        <end position="289"/>
    </location>
</feature>
<dbReference type="FunFam" id="3.40.50.150:FF:000017">
    <property type="entry name" value="probable 18S rRNA (Guanine-N(7))-methyltransferase"/>
    <property type="match status" value="1"/>
</dbReference>
<keyword evidence="4" id="KW-0963">Cytoplasm</keyword>
<evidence type="ECO:0000259" key="10">
    <source>
        <dbReference type="Pfam" id="PF08241"/>
    </source>
</evidence>
<evidence type="ECO:0000313" key="12">
    <source>
        <dbReference type="EMBL" id="CAD8778050.1"/>
    </source>
</evidence>
<dbReference type="GO" id="GO:0005737">
    <property type="term" value="C:cytoplasm"/>
    <property type="evidence" value="ECO:0007669"/>
    <property type="project" value="UniProtKB-SubCell"/>
</dbReference>
<evidence type="ECO:0000256" key="8">
    <source>
        <dbReference type="ARBA" id="ARBA00023242"/>
    </source>
</evidence>
<dbReference type="InterPro" id="IPR022238">
    <property type="entry name" value="Bud23_C"/>
</dbReference>
<comment type="similarity">
    <text evidence="3">Belongs to the class I-like SAM-binding methyltransferase superfamily. BUD23/WBSCR22 family.</text>
</comment>
<evidence type="ECO:0000256" key="9">
    <source>
        <dbReference type="SAM" id="MobiDB-lite"/>
    </source>
</evidence>
<evidence type="ECO:0000256" key="7">
    <source>
        <dbReference type="ARBA" id="ARBA00022691"/>
    </source>
</evidence>
<evidence type="ECO:0000256" key="4">
    <source>
        <dbReference type="ARBA" id="ARBA00022490"/>
    </source>
</evidence>
<reference evidence="12" key="1">
    <citation type="submission" date="2021-01" db="EMBL/GenBank/DDBJ databases">
        <authorList>
            <person name="Corre E."/>
            <person name="Pelletier E."/>
            <person name="Niang G."/>
            <person name="Scheremetjew M."/>
            <person name="Finn R."/>
            <person name="Kale V."/>
            <person name="Holt S."/>
            <person name="Cochrane G."/>
            <person name="Meng A."/>
            <person name="Brown T."/>
            <person name="Cohen L."/>
        </authorList>
    </citation>
    <scope>NUCLEOTIDE SEQUENCE</scope>
    <source>
        <strain evidence="12">SAG 63-3</strain>
    </source>
</reference>
<dbReference type="GO" id="GO:0005730">
    <property type="term" value="C:nucleolus"/>
    <property type="evidence" value="ECO:0007669"/>
    <property type="project" value="TreeGrafter"/>
</dbReference>
<keyword evidence="6" id="KW-0808">Transferase</keyword>
<dbReference type="GO" id="GO:0070476">
    <property type="term" value="P:rRNA (guanine-N7)-methylation"/>
    <property type="evidence" value="ECO:0007669"/>
    <property type="project" value="InterPro"/>
</dbReference>
<keyword evidence="8" id="KW-0539">Nucleus</keyword>
<evidence type="ECO:0000256" key="6">
    <source>
        <dbReference type="ARBA" id="ARBA00022679"/>
    </source>
</evidence>
<dbReference type="InterPro" id="IPR013216">
    <property type="entry name" value="Methyltransf_11"/>
</dbReference>
<dbReference type="PANTHER" id="PTHR12734">
    <property type="entry name" value="METHYLTRANSFERASE-RELATED"/>
    <property type="match status" value="1"/>
</dbReference>
<feature type="compositionally biased region" description="Acidic residues" evidence="9">
    <location>
        <begin position="220"/>
        <end position="238"/>
    </location>
</feature>
<dbReference type="CDD" id="cd02440">
    <property type="entry name" value="AdoMet_MTases"/>
    <property type="match status" value="1"/>
</dbReference>
<evidence type="ECO:0000256" key="1">
    <source>
        <dbReference type="ARBA" id="ARBA00004123"/>
    </source>
</evidence>
<protein>
    <recommendedName>
        <fullName evidence="13">Methyltransferase type 11 domain-containing protein</fullName>
    </recommendedName>
</protein>
<keyword evidence="5" id="KW-0489">Methyltransferase</keyword>
<keyword evidence="7" id="KW-0949">S-adenosyl-L-methionine</keyword>
<dbReference type="EMBL" id="HBFM01020654">
    <property type="protein sequence ID" value="CAD8778050.1"/>
    <property type="molecule type" value="Transcribed_RNA"/>
</dbReference>
<dbReference type="Pfam" id="PF08241">
    <property type="entry name" value="Methyltransf_11"/>
    <property type="match status" value="1"/>
</dbReference>
<dbReference type="GO" id="GO:0016435">
    <property type="term" value="F:rRNA (guanine) methyltransferase activity"/>
    <property type="evidence" value="ECO:0007669"/>
    <property type="project" value="InterPro"/>
</dbReference>
<sequence>MGRGGRPELVAPPEVYYNDDEAQKYTNNSRIINIQTALTERALELLNLPKDSQPKMILDLGCGSGLSGEVLTEHGHIWMGFDISESMLDVALEREVEGDLCLHDLGHGMPLRPGMFDGAISISAVQWLCNADKTCNEPKRRMKRFFETLYSCLSRGARAVLQIYPETHSQAEMLVTAAMKVGFSGGLVVDFPHSTRAKKHFLVLMVGSNMAIPQAKGLNGEDEEMAEDEESEDDEEEATQIKVMGRERLRRRAMGKKDKNRKGKDWVVRKKEQMRKKGREVANDSKYTAPPPQKKL</sequence>
<dbReference type="AlphaFoldDB" id="A0A7S0V2V2"/>
<evidence type="ECO:0000256" key="5">
    <source>
        <dbReference type="ARBA" id="ARBA00022603"/>
    </source>
</evidence>
<dbReference type="Pfam" id="PF12589">
    <property type="entry name" value="WBS_methylT"/>
    <property type="match status" value="1"/>
</dbReference>
<proteinExistence type="inferred from homology"/>
<gene>
    <name evidence="12" type="ORF">PPAR00522_LOCUS13437</name>
</gene>
<evidence type="ECO:0000256" key="3">
    <source>
        <dbReference type="ARBA" id="ARBA00005547"/>
    </source>
</evidence>
<dbReference type="PANTHER" id="PTHR12734:SF0">
    <property type="entry name" value="18S RRNA (GUANINE-N(7))-METHYLTRANSFERASE-RELATED"/>
    <property type="match status" value="1"/>
</dbReference>
<organism evidence="12">
    <name type="scientific">Polytomella parva</name>
    <dbReference type="NCBI Taxonomy" id="51329"/>
    <lineage>
        <taxon>Eukaryota</taxon>
        <taxon>Viridiplantae</taxon>
        <taxon>Chlorophyta</taxon>
        <taxon>core chlorophytes</taxon>
        <taxon>Chlorophyceae</taxon>
        <taxon>CS clade</taxon>
        <taxon>Chlamydomonadales</taxon>
        <taxon>Chlamydomonadaceae</taxon>
        <taxon>Polytomella</taxon>
    </lineage>
</organism>
<feature type="domain" description="Methyltransferase type 11" evidence="10">
    <location>
        <begin position="58"/>
        <end position="143"/>
    </location>
</feature>
<accession>A0A7S0V2V2</accession>
<comment type="subcellular location">
    <subcellularLocation>
        <location evidence="2">Cytoplasm</location>
    </subcellularLocation>
    <subcellularLocation>
        <location evidence="1">Nucleus</location>
    </subcellularLocation>
</comment>
<evidence type="ECO:0000256" key="2">
    <source>
        <dbReference type="ARBA" id="ARBA00004496"/>
    </source>
</evidence>
<evidence type="ECO:0000259" key="11">
    <source>
        <dbReference type="Pfam" id="PF12589"/>
    </source>
</evidence>
<dbReference type="SUPFAM" id="SSF53335">
    <property type="entry name" value="S-adenosyl-L-methionine-dependent methyltransferases"/>
    <property type="match status" value="1"/>
</dbReference>
<name>A0A7S0V2V2_9CHLO</name>
<evidence type="ECO:0008006" key="13">
    <source>
        <dbReference type="Google" id="ProtNLM"/>
    </source>
</evidence>
<dbReference type="Gene3D" id="3.40.50.150">
    <property type="entry name" value="Vaccinia Virus protein VP39"/>
    <property type="match status" value="1"/>
</dbReference>
<dbReference type="InterPro" id="IPR029063">
    <property type="entry name" value="SAM-dependent_MTases_sf"/>
</dbReference>